<evidence type="ECO:0000256" key="1">
    <source>
        <dbReference type="ARBA" id="ARBA00000085"/>
    </source>
</evidence>
<sequence length="666" mass="76290">MRTRTGSFLLLLTLLSTSALFAQRTILDSLVHEYKLLKDRKNYQADTTEVNLLIQIAKYGIASDSTLTKRSIARADSLSHLLNYKAGRAAVLIEKGRVASMNGSQSYEEALKHSKEAEELAYEAGRMDLVFYAINNQAAVAFRDQDYEMAYNYFQSGIDKSQAPENSTYLSHYQMNIGVIFTLLENHEYANIYLDKAIKTHRSQPGNDGIFPYAYTEHCIIANLAYTNWKLGKLEDAKLYSKEALFYFLNEKDELWVSFVHSTLAESLMEQDSIDKAQKYYRKNLKLIDYMNGRPDRIGLTYLGLGKIFIAKSQIDSAFYTTRKAHSIFKEKNLKMELTLSSAQMAKLFSLQQQMDSAFFYQELSEQRNEQAQQRLIKANLTLKESERKTEIQAESESEKKYQQQLMNGLAIIAIIVVLVVLFFTRSRMKREEETKHQLEELNSLKDQVFKFISQDLTVPMNTLSEVAELSESKGLEALQDIVPSVKVNLDHSGYVLTNFHYWTQAQKKRCSVNPAPINVLDAYKKAEEKLLFFGEQKELDIEVEIDPKSTLQFDPLQFDQVLQNLLCNAVRFIPEKGKVFIKGHEKEGAFELHFSNKNSTFSQDEFNKAVDLTTLYRTPSNEGTLGTGIGLSVSYWLAQYNQGELFFHRQEDELVTVVIKAPLTA</sequence>
<keyword evidence="9" id="KW-1185">Reference proteome</keyword>
<evidence type="ECO:0000256" key="3">
    <source>
        <dbReference type="ARBA" id="ARBA00022679"/>
    </source>
</evidence>
<dbReference type="InterPro" id="IPR050351">
    <property type="entry name" value="BphY/WalK/GraS-like"/>
</dbReference>
<dbReference type="Gene3D" id="3.30.565.10">
    <property type="entry name" value="Histidine kinase-like ATPase, C-terminal domain"/>
    <property type="match status" value="1"/>
</dbReference>
<organism evidence="8 9">
    <name type="scientific">Aureicoccus marinus</name>
    <dbReference type="NCBI Taxonomy" id="754435"/>
    <lineage>
        <taxon>Bacteria</taxon>
        <taxon>Pseudomonadati</taxon>
        <taxon>Bacteroidota</taxon>
        <taxon>Flavobacteriia</taxon>
        <taxon>Flavobacteriales</taxon>
        <taxon>Flavobacteriaceae</taxon>
        <taxon>Aureicoccus</taxon>
    </lineage>
</organism>
<dbReference type="RefSeq" id="WP_105000780.1">
    <property type="nucleotide sequence ID" value="NZ_MQVX01000001.1"/>
</dbReference>
<name>A0A2S7T6H6_9FLAO</name>
<evidence type="ECO:0000256" key="5">
    <source>
        <dbReference type="SAM" id="Phobius"/>
    </source>
</evidence>
<reference evidence="9" key="1">
    <citation type="submission" date="2016-11" db="EMBL/GenBank/DDBJ databases">
        <title>Trade-off between light-utilization and light-protection in marine flavobacteria.</title>
        <authorList>
            <person name="Kumagai Y."/>
            <person name="Yoshizawa S."/>
            <person name="Kogure K."/>
        </authorList>
    </citation>
    <scope>NUCLEOTIDE SEQUENCE [LARGE SCALE GENOMIC DNA]</scope>
    <source>
        <strain evidence="9">SG-18</strain>
    </source>
</reference>
<evidence type="ECO:0000256" key="6">
    <source>
        <dbReference type="SAM" id="SignalP"/>
    </source>
</evidence>
<dbReference type="SMART" id="SM00387">
    <property type="entry name" value="HATPase_c"/>
    <property type="match status" value="1"/>
</dbReference>
<dbReference type="EC" id="2.7.13.3" evidence="2"/>
<dbReference type="PANTHER" id="PTHR42878:SF14">
    <property type="entry name" value="OSMOLARITY TWO-COMPONENT SYSTEM PROTEIN SSK1"/>
    <property type="match status" value="1"/>
</dbReference>
<dbReference type="GO" id="GO:0000156">
    <property type="term" value="F:phosphorelay response regulator activity"/>
    <property type="evidence" value="ECO:0007669"/>
    <property type="project" value="TreeGrafter"/>
</dbReference>
<keyword evidence="4" id="KW-0418">Kinase</keyword>
<keyword evidence="5" id="KW-0812">Transmembrane</keyword>
<dbReference type="Gene3D" id="1.25.40.10">
    <property type="entry name" value="Tetratricopeptide repeat domain"/>
    <property type="match status" value="2"/>
</dbReference>
<evidence type="ECO:0000259" key="7">
    <source>
        <dbReference type="PROSITE" id="PS50109"/>
    </source>
</evidence>
<accession>A0A2S7T6H6</accession>
<dbReference type="GO" id="GO:0007234">
    <property type="term" value="P:osmosensory signaling via phosphorelay pathway"/>
    <property type="evidence" value="ECO:0007669"/>
    <property type="project" value="TreeGrafter"/>
</dbReference>
<dbReference type="InterPro" id="IPR036890">
    <property type="entry name" value="HATPase_C_sf"/>
</dbReference>
<dbReference type="InterPro" id="IPR011990">
    <property type="entry name" value="TPR-like_helical_dom_sf"/>
</dbReference>
<gene>
    <name evidence="8" type="ORF">BST99_04745</name>
</gene>
<keyword evidence="5" id="KW-0472">Membrane</keyword>
<dbReference type="InterPro" id="IPR003594">
    <property type="entry name" value="HATPase_dom"/>
</dbReference>
<dbReference type="OrthoDB" id="9781208at2"/>
<dbReference type="InterPro" id="IPR005467">
    <property type="entry name" value="His_kinase_dom"/>
</dbReference>
<keyword evidence="6" id="KW-0732">Signal</keyword>
<keyword evidence="5" id="KW-1133">Transmembrane helix</keyword>
<dbReference type="InterPro" id="IPR019734">
    <property type="entry name" value="TPR_rpt"/>
</dbReference>
<feature type="transmembrane region" description="Helical" evidence="5">
    <location>
        <begin position="406"/>
        <end position="424"/>
    </location>
</feature>
<feature type="chain" id="PRO_5015490835" description="histidine kinase" evidence="6">
    <location>
        <begin position="23"/>
        <end position="666"/>
    </location>
</feature>
<proteinExistence type="predicted"/>
<feature type="domain" description="Histidine kinase" evidence="7">
    <location>
        <begin position="452"/>
        <end position="666"/>
    </location>
</feature>
<dbReference type="Proteomes" id="UP000239366">
    <property type="component" value="Unassembled WGS sequence"/>
</dbReference>
<dbReference type="SUPFAM" id="SSF48452">
    <property type="entry name" value="TPR-like"/>
    <property type="match status" value="2"/>
</dbReference>
<comment type="catalytic activity">
    <reaction evidence="1">
        <text>ATP + protein L-histidine = ADP + protein N-phospho-L-histidine.</text>
        <dbReference type="EC" id="2.7.13.3"/>
    </reaction>
</comment>
<dbReference type="GO" id="GO:0030295">
    <property type="term" value="F:protein kinase activator activity"/>
    <property type="evidence" value="ECO:0007669"/>
    <property type="project" value="TreeGrafter"/>
</dbReference>
<dbReference type="SMART" id="SM00028">
    <property type="entry name" value="TPR"/>
    <property type="match status" value="4"/>
</dbReference>
<evidence type="ECO:0000313" key="9">
    <source>
        <dbReference type="Proteomes" id="UP000239366"/>
    </source>
</evidence>
<dbReference type="SUPFAM" id="SSF55874">
    <property type="entry name" value="ATPase domain of HSP90 chaperone/DNA topoisomerase II/histidine kinase"/>
    <property type="match status" value="1"/>
</dbReference>
<feature type="signal peptide" evidence="6">
    <location>
        <begin position="1"/>
        <end position="22"/>
    </location>
</feature>
<dbReference type="PANTHER" id="PTHR42878">
    <property type="entry name" value="TWO-COMPONENT HISTIDINE KINASE"/>
    <property type="match status" value="1"/>
</dbReference>
<dbReference type="EMBL" id="MQVX01000001">
    <property type="protein sequence ID" value="PQJ15127.1"/>
    <property type="molecule type" value="Genomic_DNA"/>
</dbReference>
<keyword evidence="3" id="KW-0808">Transferase</keyword>
<evidence type="ECO:0000256" key="2">
    <source>
        <dbReference type="ARBA" id="ARBA00012438"/>
    </source>
</evidence>
<dbReference type="PROSITE" id="PS50109">
    <property type="entry name" value="HIS_KIN"/>
    <property type="match status" value="1"/>
</dbReference>
<dbReference type="AlphaFoldDB" id="A0A2S7T6H6"/>
<evidence type="ECO:0000313" key="8">
    <source>
        <dbReference type="EMBL" id="PQJ15127.1"/>
    </source>
</evidence>
<dbReference type="Pfam" id="PF02518">
    <property type="entry name" value="HATPase_c"/>
    <property type="match status" value="1"/>
</dbReference>
<evidence type="ECO:0000256" key="4">
    <source>
        <dbReference type="ARBA" id="ARBA00022777"/>
    </source>
</evidence>
<dbReference type="GO" id="GO:0004673">
    <property type="term" value="F:protein histidine kinase activity"/>
    <property type="evidence" value="ECO:0007669"/>
    <property type="project" value="UniProtKB-EC"/>
</dbReference>
<protein>
    <recommendedName>
        <fullName evidence="2">histidine kinase</fullName>
        <ecNumber evidence="2">2.7.13.3</ecNumber>
    </recommendedName>
</protein>
<comment type="caution">
    <text evidence="8">The sequence shown here is derived from an EMBL/GenBank/DDBJ whole genome shotgun (WGS) entry which is preliminary data.</text>
</comment>